<dbReference type="EMBL" id="BAABFO010000004">
    <property type="protein sequence ID" value="GAA4326815.1"/>
    <property type="molecule type" value="Genomic_DNA"/>
</dbReference>
<dbReference type="InterPro" id="IPR027417">
    <property type="entry name" value="P-loop_NTPase"/>
</dbReference>
<keyword evidence="3" id="KW-1185">Reference proteome</keyword>
<organism evidence="2 3">
    <name type="scientific">Pigmentiphaga soli</name>
    <dbReference type="NCBI Taxonomy" id="1007095"/>
    <lineage>
        <taxon>Bacteria</taxon>
        <taxon>Pseudomonadati</taxon>
        <taxon>Pseudomonadota</taxon>
        <taxon>Betaproteobacteria</taxon>
        <taxon>Burkholderiales</taxon>
        <taxon>Alcaligenaceae</taxon>
        <taxon>Pigmentiphaga</taxon>
    </lineage>
</organism>
<dbReference type="InterPro" id="IPR022489">
    <property type="entry name" value="PolyP_AMP_Tfrase"/>
</dbReference>
<reference evidence="3" key="1">
    <citation type="journal article" date="2019" name="Int. J. Syst. Evol. Microbiol.">
        <title>The Global Catalogue of Microorganisms (GCM) 10K type strain sequencing project: providing services to taxonomists for standard genome sequencing and annotation.</title>
        <authorList>
            <consortium name="The Broad Institute Genomics Platform"/>
            <consortium name="The Broad Institute Genome Sequencing Center for Infectious Disease"/>
            <person name="Wu L."/>
            <person name="Ma J."/>
        </authorList>
    </citation>
    <scope>NUCLEOTIDE SEQUENCE [LARGE SCALE GENOMIC DNA]</scope>
    <source>
        <strain evidence="3">JCM 17666</strain>
    </source>
</reference>
<comment type="caution">
    <text evidence="2">The sequence shown here is derived from an EMBL/GenBank/DDBJ whole genome shotgun (WGS) entry which is preliminary data.</text>
</comment>
<evidence type="ECO:0000259" key="1">
    <source>
        <dbReference type="Pfam" id="PF03976"/>
    </source>
</evidence>
<dbReference type="SUPFAM" id="SSF52540">
    <property type="entry name" value="P-loop containing nucleoside triphosphate hydrolases"/>
    <property type="match status" value="2"/>
</dbReference>
<accession>A0ABP8GM00</accession>
<dbReference type="PANTHER" id="PTHR34383">
    <property type="entry name" value="POLYPHOSPHATE:AMP PHOSPHOTRANSFERASE-RELATED"/>
    <property type="match status" value="1"/>
</dbReference>
<sequence>MFQEAELDPRIDDDAYRRSEAPLRIELLNRQYRLLDRRDRAVLLVVAGVDGAGKGSTVNLLNEWLDPRHVRTLAFGKPAPEEAQRPPMWRYWKALPAAGHIGIVFGSWYQPLMEEAARKKPDPERMAALAAAIVRFEAMLVAERVQVVKLFYHLSREAQAARIDAQLADPAQAWRVSKEDLKVRRKFARLRTAALTVVEATQTAHAPWQVIPAADANLRALRTGEALRDALRHRLPAAPHSVPAVVEAKSSPARRRAQVPAAGDYDEELHMLQARLGMASRSRHFKRRTLVLAFEGLDAAGKGGAIRRVTRAFDARQYEVVPISAPTQEELAHPYLWRFWQRLPGHGRIVVFDRSWYGRVLVERVQKLLPPAAWHRAYDEINDFEAQLADHGAVIVKFWLSISKDEQLRRFRERRDTPYKNFKLTPDDWRNRRKWNDYQAASQDMLARTDTLHAPWRVVDTDDKRAARLAVLREIVRALELQL</sequence>
<dbReference type="RefSeq" id="WP_345247106.1">
    <property type="nucleotide sequence ID" value="NZ_BAABFO010000004.1"/>
</dbReference>
<dbReference type="NCBIfam" id="TIGR03708">
    <property type="entry name" value="poly_P_AMP_trns"/>
    <property type="match status" value="1"/>
</dbReference>
<feature type="domain" description="Polyphosphate kinase-2-related" evidence="1">
    <location>
        <begin position="264"/>
        <end position="481"/>
    </location>
</feature>
<evidence type="ECO:0000313" key="2">
    <source>
        <dbReference type="EMBL" id="GAA4326815.1"/>
    </source>
</evidence>
<feature type="domain" description="Polyphosphate kinase-2-related" evidence="1">
    <location>
        <begin position="11"/>
        <end position="232"/>
    </location>
</feature>
<dbReference type="InterPro" id="IPR022488">
    <property type="entry name" value="PPK2-related"/>
</dbReference>
<protein>
    <submittedName>
        <fullName evidence="2">Polyphosphate:AMP phosphotransferase</fullName>
    </submittedName>
</protein>
<dbReference type="Gene3D" id="3.40.50.300">
    <property type="entry name" value="P-loop containing nucleotide triphosphate hydrolases"/>
    <property type="match status" value="2"/>
</dbReference>
<dbReference type="Pfam" id="PF03976">
    <property type="entry name" value="PPK2"/>
    <property type="match status" value="2"/>
</dbReference>
<dbReference type="Proteomes" id="UP001501671">
    <property type="component" value="Unassembled WGS sequence"/>
</dbReference>
<name>A0ABP8GM00_9BURK</name>
<proteinExistence type="predicted"/>
<gene>
    <name evidence="2" type="primary">pap</name>
    <name evidence="2" type="ORF">GCM10023144_10720</name>
</gene>
<evidence type="ECO:0000313" key="3">
    <source>
        <dbReference type="Proteomes" id="UP001501671"/>
    </source>
</evidence>
<dbReference type="PANTHER" id="PTHR34383:SF3">
    <property type="entry name" value="POLYPHOSPHATE:AMP PHOSPHOTRANSFERASE"/>
    <property type="match status" value="1"/>
</dbReference>